<comment type="caution">
    <text evidence="1">The sequence shown here is derived from an EMBL/GenBank/DDBJ whole genome shotgun (WGS) entry which is preliminary data.</text>
</comment>
<gene>
    <name evidence="1" type="ORF">DW916_17280</name>
</gene>
<dbReference type="RefSeq" id="WP_118192628.1">
    <property type="nucleotide sequence ID" value="NZ_QSFW01000085.1"/>
</dbReference>
<sequence length="63" mass="7250">MSILDFNDRGQAFVSFAEFENYMNERLEPGDYHIENGGVTYYYNNGGCLLAKYDNNKGYGVTY</sequence>
<evidence type="ECO:0000313" key="2">
    <source>
        <dbReference type="Proteomes" id="UP000284990"/>
    </source>
</evidence>
<organism evidence="1 2">
    <name type="scientific">Segatella copri</name>
    <dbReference type="NCBI Taxonomy" id="165179"/>
    <lineage>
        <taxon>Bacteria</taxon>
        <taxon>Pseudomonadati</taxon>
        <taxon>Bacteroidota</taxon>
        <taxon>Bacteroidia</taxon>
        <taxon>Bacteroidales</taxon>
        <taxon>Prevotellaceae</taxon>
        <taxon>Segatella</taxon>
    </lineage>
</organism>
<dbReference type="AlphaFoldDB" id="A0AA93BKI5"/>
<proteinExistence type="predicted"/>
<name>A0AA93BKI5_9BACT</name>
<dbReference type="EMBL" id="QSFW01000085">
    <property type="protein sequence ID" value="RHA81032.1"/>
    <property type="molecule type" value="Genomic_DNA"/>
</dbReference>
<accession>A0AA93BKI5</accession>
<reference evidence="1 2" key="1">
    <citation type="submission" date="2018-08" db="EMBL/GenBank/DDBJ databases">
        <title>A genome reference for cultivated species of the human gut microbiota.</title>
        <authorList>
            <person name="Zou Y."/>
            <person name="Xue W."/>
            <person name="Luo G."/>
        </authorList>
    </citation>
    <scope>NUCLEOTIDE SEQUENCE [LARGE SCALE GENOMIC DNA]</scope>
    <source>
        <strain evidence="1 2">AM42-23AC</strain>
    </source>
</reference>
<evidence type="ECO:0000313" key="1">
    <source>
        <dbReference type="EMBL" id="RHA81032.1"/>
    </source>
</evidence>
<protein>
    <submittedName>
        <fullName evidence="1">Uncharacterized protein</fullName>
    </submittedName>
</protein>
<dbReference type="Proteomes" id="UP000284990">
    <property type="component" value="Unassembled WGS sequence"/>
</dbReference>